<organism evidence="1 2">
    <name type="scientific">Limulus polyphemus</name>
    <name type="common">Atlantic horseshoe crab</name>
    <dbReference type="NCBI Taxonomy" id="6850"/>
    <lineage>
        <taxon>Eukaryota</taxon>
        <taxon>Metazoa</taxon>
        <taxon>Ecdysozoa</taxon>
        <taxon>Arthropoda</taxon>
        <taxon>Chelicerata</taxon>
        <taxon>Merostomata</taxon>
        <taxon>Xiphosura</taxon>
        <taxon>Limulidae</taxon>
        <taxon>Limulus</taxon>
    </lineage>
</organism>
<dbReference type="RefSeq" id="XP_022236435.1">
    <property type="nucleotide sequence ID" value="XM_022380727.1"/>
</dbReference>
<keyword evidence="1" id="KW-1185">Reference proteome</keyword>
<proteinExistence type="predicted"/>
<reference evidence="2" key="1">
    <citation type="submission" date="2025-08" db="UniProtKB">
        <authorList>
            <consortium name="RefSeq"/>
        </authorList>
    </citation>
    <scope>IDENTIFICATION</scope>
    <source>
        <tissue evidence="2">Muscle</tissue>
    </source>
</reference>
<sequence>METLELNKTEIMDVIQEKKNLGNELTMMEKRMIFTNKTEPNVTWSSDTVKQLDSIINCVPESLLNDLTERNLLTKDTLLELTQNEPDRKYMGRKLLYKLRGQKWTSANLRQVPLEVIKIIPSNELNDMDSNVLLENLDRISMVEDLDPSQAFVVLKKLNGDKQVDQLTTMLKGSGKNITAFMANMLPANKLASLDFNQLDNLQSVVSGSSILL</sequence>
<dbReference type="Proteomes" id="UP000694941">
    <property type="component" value="Unplaced"/>
</dbReference>
<gene>
    <name evidence="2" type="primary">LOC111083972</name>
</gene>
<evidence type="ECO:0000313" key="1">
    <source>
        <dbReference type="Proteomes" id="UP000694941"/>
    </source>
</evidence>
<protein>
    <submittedName>
        <fullName evidence="2">Uncharacterized protein LOC111083972</fullName>
    </submittedName>
</protein>
<name>A0ABM1RYI0_LIMPO</name>
<dbReference type="GeneID" id="111083972"/>
<feature type="non-terminal residue" evidence="2">
    <location>
        <position position="213"/>
    </location>
</feature>
<accession>A0ABM1RYI0</accession>
<evidence type="ECO:0000313" key="2">
    <source>
        <dbReference type="RefSeq" id="XP_022236435.1"/>
    </source>
</evidence>